<evidence type="ECO:0000313" key="2">
    <source>
        <dbReference type="Proteomes" id="UP000276133"/>
    </source>
</evidence>
<keyword evidence="2" id="KW-1185">Reference proteome</keyword>
<proteinExistence type="predicted"/>
<sequence>MSQIENENQCSIIYDMSQIENENQCSIIYDMSLLPGFRLYINIFKNQQNLDMNLEHLIFVHCSVPQSLTLRKKC</sequence>
<protein>
    <submittedName>
        <fullName evidence="1">Uncharacterized protein</fullName>
    </submittedName>
</protein>
<accession>A0A3M7R5V9</accession>
<gene>
    <name evidence="1" type="ORF">BpHYR1_023909</name>
</gene>
<dbReference type="EMBL" id="REGN01004166">
    <property type="protein sequence ID" value="RNA18839.1"/>
    <property type="molecule type" value="Genomic_DNA"/>
</dbReference>
<comment type="caution">
    <text evidence="1">The sequence shown here is derived from an EMBL/GenBank/DDBJ whole genome shotgun (WGS) entry which is preliminary data.</text>
</comment>
<organism evidence="1 2">
    <name type="scientific">Brachionus plicatilis</name>
    <name type="common">Marine rotifer</name>
    <name type="synonym">Brachionus muelleri</name>
    <dbReference type="NCBI Taxonomy" id="10195"/>
    <lineage>
        <taxon>Eukaryota</taxon>
        <taxon>Metazoa</taxon>
        <taxon>Spiralia</taxon>
        <taxon>Gnathifera</taxon>
        <taxon>Rotifera</taxon>
        <taxon>Eurotatoria</taxon>
        <taxon>Monogononta</taxon>
        <taxon>Pseudotrocha</taxon>
        <taxon>Ploima</taxon>
        <taxon>Brachionidae</taxon>
        <taxon>Brachionus</taxon>
    </lineage>
</organism>
<dbReference type="Proteomes" id="UP000276133">
    <property type="component" value="Unassembled WGS sequence"/>
</dbReference>
<evidence type="ECO:0000313" key="1">
    <source>
        <dbReference type="EMBL" id="RNA18839.1"/>
    </source>
</evidence>
<dbReference type="AlphaFoldDB" id="A0A3M7R5V9"/>
<reference evidence="1 2" key="1">
    <citation type="journal article" date="2018" name="Sci. Rep.">
        <title>Genomic signatures of local adaptation to the degree of environmental predictability in rotifers.</title>
        <authorList>
            <person name="Franch-Gras L."/>
            <person name="Hahn C."/>
            <person name="Garcia-Roger E.M."/>
            <person name="Carmona M.J."/>
            <person name="Serra M."/>
            <person name="Gomez A."/>
        </authorList>
    </citation>
    <scope>NUCLEOTIDE SEQUENCE [LARGE SCALE GENOMIC DNA]</scope>
    <source>
        <strain evidence="1">HYR1</strain>
    </source>
</reference>
<name>A0A3M7R5V9_BRAPC</name>